<dbReference type="SUPFAM" id="SSF55874">
    <property type="entry name" value="ATPase domain of HSP90 chaperone/DNA topoisomerase II/histidine kinase"/>
    <property type="match status" value="1"/>
</dbReference>
<evidence type="ECO:0000259" key="12">
    <source>
        <dbReference type="PROSITE" id="PS50109"/>
    </source>
</evidence>
<feature type="domain" description="HAMP" evidence="13">
    <location>
        <begin position="168"/>
        <end position="220"/>
    </location>
</feature>
<keyword evidence="4" id="KW-0597">Phosphoprotein</keyword>
<dbReference type="GO" id="GO:0016301">
    <property type="term" value="F:kinase activity"/>
    <property type="evidence" value="ECO:0007669"/>
    <property type="project" value="UniProtKB-KW"/>
</dbReference>
<organism evidence="14 15">
    <name type="scientific">Streptomyces mooreae</name>
    <dbReference type="NCBI Taxonomy" id="3075523"/>
    <lineage>
        <taxon>Bacteria</taxon>
        <taxon>Bacillati</taxon>
        <taxon>Actinomycetota</taxon>
        <taxon>Actinomycetes</taxon>
        <taxon>Kitasatosporales</taxon>
        <taxon>Streptomycetaceae</taxon>
        <taxon>Streptomyces</taxon>
    </lineage>
</organism>
<proteinExistence type="predicted"/>
<dbReference type="PROSITE" id="PS50109">
    <property type="entry name" value="HIS_KIN"/>
    <property type="match status" value="1"/>
</dbReference>
<protein>
    <recommendedName>
        <fullName evidence="3">histidine kinase</fullName>
        <ecNumber evidence="3">2.7.13.3</ecNumber>
    </recommendedName>
</protein>
<dbReference type="Gene3D" id="1.10.287.130">
    <property type="match status" value="1"/>
</dbReference>
<feature type="chain" id="PRO_5047258409" description="histidine kinase" evidence="11">
    <location>
        <begin position="27"/>
        <end position="434"/>
    </location>
</feature>
<dbReference type="PROSITE" id="PS50885">
    <property type="entry name" value="HAMP"/>
    <property type="match status" value="1"/>
</dbReference>
<comment type="subcellular location">
    <subcellularLocation>
        <location evidence="2">Cell membrane</location>
    </subcellularLocation>
</comment>
<evidence type="ECO:0000259" key="13">
    <source>
        <dbReference type="PROSITE" id="PS50885"/>
    </source>
</evidence>
<dbReference type="InterPro" id="IPR003661">
    <property type="entry name" value="HisK_dim/P_dom"/>
</dbReference>
<dbReference type="InterPro" id="IPR036097">
    <property type="entry name" value="HisK_dim/P_sf"/>
</dbReference>
<keyword evidence="6 10" id="KW-0812">Transmembrane</keyword>
<accession>A0ABU2T0N2</accession>
<evidence type="ECO:0000256" key="1">
    <source>
        <dbReference type="ARBA" id="ARBA00000085"/>
    </source>
</evidence>
<evidence type="ECO:0000256" key="3">
    <source>
        <dbReference type="ARBA" id="ARBA00012438"/>
    </source>
</evidence>
<feature type="transmembrane region" description="Helical" evidence="10">
    <location>
        <begin position="142"/>
        <end position="164"/>
    </location>
</feature>
<reference evidence="14" key="1">
    <citation type="submission" date="2024-05" db="EMBL/GenBank/DDBJ databases">
        <title>30 novel species of actinomycetes from the DSMZ collection.</title>
        <authorList>
            <person name="Nouioui I."/>
        </authorList>
    </citation>
    <scope>NUCLEOTIDE SEQUENCE</scope>
    <source>
        <strain evidence="14">DSM 41527</strain>
    </source>
</reference>
<evidence type="ECO:0000256" key="5">
    <source>
        <dbReference type="ARBA" id="ARBA00022679"/>
    </source>
</evidence>
<comment type="catalytic activity">
    <reaction evidence="1">
        <text>ATP + protein L-histidine = ADP + protein N-phospho-L-histidine.</text>
        <dbReference type="EC" id="2.7.13.3"/>
    </reaction>
</comment>
<dbReference type="Proteomes" id="UP001180551">
    <property type="component" value="Unassembled WGS sequence"/>
</dbReference>
<keyword evidence="11" id="KW-0732">Signal</keyword>
<dbReference type="Gene3D" id="3.30.565.10">
    <property type="entry name" value="Histidine kinase-like ATPase, C-terminal domain"/>
    <property type="match status" value="1"/>
</dbReference>
<dbReference type="InterPro" id="IPR005467">
    <property type="entry name" value="His_kinase_dom"/>
</dbReference>
<dbReference type="InterPro" id="IPR036890">
    <property type="entry name" value="HATPase_C_sf"/>
</dbReference>
<dbReference type="RefSeq" id="WP_311622211.1">
    <property type="nucleotide sequence ID" value="NZ_JAVRFE010000003.1"/>
</dbReference>
<dbReference type="PANTHER" id="PTHR45436">
    <property type="entry name" value="SENSOR HISTIDINE KINASE YKOH"/>
    <property type="match status" value="1"/>
</dbReference>
<evidence type="ECO:0000256" key="7">
    <source>
        <dbReference type="ARBA" id="ARBA00022777"/>
    </source>
</evidence>
<dbReference type="Pfam" id="PF00512">
    <property type="entry name" value="HisKA"/>
    <property type="match status" value="1"/>
</dbReference>
<evidence type="ECO:0000313" key="15">
    <source>
        <dbReference type="Proteomes" id="UP001180551"/>
    </source>
</evidence>
<dbReference type="EMBL" id="JAVRFE010000003">
    <property type="protein sequence ID" value="MDT0454782.1"/>
    <property type="molecule type" value="Genomic_DNA"/>
</dbReference>
<evidence type="ECO:0000256" key="2">
    <source>
        <dbReference type="ARBA" id="ARBA00004236"/>
    </source>
</evidence>
<dbReference type="Pfam" id="PF00672">
    <property type="entry name" value="HAMP"/>
    <property type="match status" value="1"/>
</dbReference>
<dbReference type="CDD" id="cd00082">
    <property type="entry name" value="HisKA"/>
    <property type="match status" value="1"/>
</dbReference>
<evidence type="ECO:0000256" key="4">
    <source>
        <dbReference type="ARBA" id="ARBA00022553"/>
    </source>
</evidence>
<keyword evidence="7 14" id="KW-0418">Kinase</keyword>
<dbReference type="SMART" id="SM00388">
    <property type="entry name" value="HisKA"/>
    <property type="match status" value="1"/>
</dbReference>
<evidence type="ECO:0000256" key="8">
    <source>
        <dbReference type="ARBA" id="ARBA00022989"/>
    </source>
</evidence>
<sequence length="434" mass="45622">MRRRILRAALLAVACAVLLFALPLGAAALRLYQQDEEQELQQLGERVALSLPAQLHNPRDPIELPRTEGGTRIAVYTPDGRRVLGTGPGRGDPLVRQAAAGGVHTRRIGDSLVAAVPAGGSEQVRAIVRVSSPSVQPLQRAAVTWAGMLTLAGIAVGVGVLLALRSSRRLARPLETLAGTARELEDGDLTARAGPTGLPEADEVATALARAAARIEDLLRRERAFSADASHQLRTALTGVRLELEASLVSGTGPEAAIRSALLRLERMEATLTDLLSLARDVPERAPLDVPAVLTDAERRWHGVLAAEGRRLDVPAEDDLPPAVGSQRAARQILDVLLANAAAHGRGTVRVRAHETAGVLAIDVEDEGDGIPEGADVFVRRHGEAAGGHGIGLALARSLAEAEGGRLFVARPRPHACFTWLLAAPAGTAPSQLP</sequence>
<gene>
    <name evidence="14" type="ORF">RM550_03375</name>
</gene>
<dbReference type="SUPFAM" id="SSF47384">
    <property type="entry name" value="Homodimeric domain of signal transducing histidine kinase"/>
    <property type="match status" value="1"/>
</dbReference>
<evidence type="ECO:0000313" key="14">
    <source>
        <dbReference type="EMBL" id="MDT0454782.1"/>
    </source>
</evidence>
<evidence type="ECO:0000256" key="6">
    <source>
        <dbReference type="ARBA" id="ARBA00022692"/>
    </source>
</evidence>
<keyword evidence="5" id="KW-0808">Transferase</keyword>
<comment type="caution">
    <text evidence="14">The sequence shown here is derived from an EMBL/GenBank/DDBJ whole genome shotgun (WGS) entry which is preliminary data.</text>
</comment>
<dbReference type="SMART" id="SM00387">
    <property type="entry name" value="HATPase_c"/>
    <property type="match status" value="1"/>
</dbReference>
<dbReference type="InterPro" id="IPR003660">
    <property type="entry name" value="HAMP_dom"/>
</dbReference>
<keyword evidence="15" id="KW-1185">Reference proteome</keyword>
<dbReference type="InterPro" id="IPR003594">
    <property type="entry name" value="HATPase_dom"/>
</dbReference>
<dbReference type="InterPro" id="IPR050428">
    <property type="entry name" value="TCS_sensor_his_kinase"/>
</dbReference>
<feature type="domain" description="Histidine kinase" evidence="12">
    <location>
        <begin position="228"/>
        <end position="426"/>
    </location>
</feature>
<evidence type="ECO:0000256" key="9">
    <source>
        <dbReference type="ARBA" id="ARBA00023012"/>
    </source>
</evidence>
<evidence type="ECO:0000256" key="10">
    <source>
        <dbReference type="SAM" id="Phobius"/>
    </source>
</evidence>
<keyword evidence="8 10" id="KW-1133">Transmembrane helix</keyword>
<dbReference type="SMART" id="SM00304">
    <property type="entry name" value="HAMP"/>
    <property type="match status" value="1"/>
</dbReference>
<dbReference type="Pfam" id="PF02518">
    <property type="entry name" value="HATPase_c"/>
    <property type="match status" value="1"/>
</dbReference>
<dbReference type="EC" id="2.7.13.3" evidence="3"/>
<name>A0ABU2T0N2_9ACTN</name>
<feature type="signal peptide" evidence="11">
    <location>
        <begin position="1"/>
        <end position="26"/>
    </location>
</feature>
<keyword evidence="10" id="KW-0472">Membrane</keyword>
<evidence type="ECO:0000256" key="11">
    <source>
        <dbReference type="SAM" id="SignalP"/>
    </source>
</evidence>
<keyword evidence="9" id="KW-0902">Two-component regulatory system</keyword>
<dbReference type="PANTHER" id="PTHR45436:SF5">
    <property type="entry name" value="SENSOR HISTIDINE KINASE TRCS"/>
    <property type="match status" value="1"/>
</dbReference>